<keyword evidence="2" id="KW-1185">Reference proteome</keyword>
<dbReference type="Pfam" id="PF13344">
    <property type="entry name" value="Hydrolase_6"/>
    <property type="match status" value="1"/>
</dbReference>
<dbReference type="EMBL" id="JAUSWH010000019">
    <property type="protein sequence ID" value="MDQ0457917.1"/>
    <property type="molecule type" value="Genomic_DNA"/>
</dbReference>
<dbReference type="GO" id="GO:0016787">
    <property type="term" value="F:hydrolase activity"/>
    <property type="evidence" value="ECO:0007669"/>
    <property type="project" value="UniProtKB-KW"/>
</dbReference>
<reference evidence="1 2" key="1">
    <citation type="submission" date="2023-07" db="EMBL/GenBank/DDBJ databases">
        <title>Genomic Encyclopedia of Type Strains, Phase IV (KMG-IV): sequencing the most valuable type-strain genomes for metagenomic binning, comparative biology and taxonomic classification.</title>
        <authorList>
            <person name="Goeker M."/>
        </authorList>
    </citation>
    <scope>NUCLEOTIDE SEQUENCE [LARGE SCALE GENOMIC DNA]</scope>
    <source>
        <strain evidence="1 2">DSM 100301</strain>
    </source>
</reference>
<dbReference type="Gene3D" id="3.40.50.1000">
    <property type="entry name" value="HAD superfamily/HAD-like"/>
    <property type="match status" value="2"/>
</dbReference>
<dbReference type="PANTHER" id="PTHR19288:SF90">
    <property type="entry name" value="OS08G0542600 PROTEIN"/>
    <property type="match status" value="1"/>
</dbReference>
<dbReference type="InterPro" id="IPR006357">
    <property type="entry name" value="HAD-SF_hydro_IIA"/>
</dbReference>
<keyword evidence="1" id="KW-0378">Hydrolase</keyword>
<dbReference type="InterPro" id="IPR023214">
    <property type="entry name" value="HAD_sf"/>
</dbReference>
<dbReference type="Proteomes" id="UP001235269">
    <property type="component" value="Unassembled WGS sequence"/>
</dbReference>
<dbReference type="InterPro" id="IPR006356">
    <property type="entry name" value="HAD-SF_hydro_IIA_hyp3"/>
</dbReference>
<dbReference type="InterPro" id="IPR036412">
    <property type="entry name" value="HAD-like_sf"/>
</dbReference>
<dbReference type="Pfam" id="PF13242">
    <property type="entry name" value="Hydrolase_like"/>
    <property type="match status" value="1"/>
</dbReference>
<accession>A0ABU0II62</accession>
<dbReference type="CDD" id="cd07525">
    <property type="entry name" value="HAD_like"/>
    <property type="match status" value="1"/>
</dbReference>
<dbReference type="NCBIfam" id="TIGR01459">
    <property type="entry name" value="HAD-SF-IIA-hyp4"/>
    <property type="match status" value="1"/>
</dbReference>
<dbReference type="RefSeq" id="WP_307160015.1">
    <property type="nucleotide sequence ID" value="NZ_JAUSWH010000019.1"/>
</dbReference>
<name>A0ABU0II62_9HYPH</name>
<evidence type="ECO:0000313" key="1">
    <source>
        <dbReference type="EMBL" id="MDQ0457917.1"/>
    </source>
</evidence>
<dbReference type="SUPFAM" id="SSF56784">
    <property type="entry name" value="HAD-like"/>
    <property type="match status" value="1"/>
</dbReference>
<gene>
    <name evidence="1" type="ORF">QO005_004275</name>
</gene>
<evidence type="ECO:0000313" key="2">
    <source>
        <dbReference type="Proteomes" id="UP001235269"/>
    </source>
</evidence>
<comment type="caution">
    <text evidence="1">The sequence shown here is derived from an EMBL/GenBank/DDBJ whole genome shotgun (WGS) entry which is preliminary data.</text>
</comment>
<protein>
    <submittedName>
        <fullName evidence="1">HAD superfamily hydrolase (TIGR01459 family)</fullName>
    </submittedName>
</protein>
<organism evidence="1 2">
    <name type="scientific">Rhizobium paknamense</name>
    <dbReference type="NCBI Taxonomy" id="1206817"/>
    <lineage>
        <taxon>Bacteria</taxon>
        <taxon>Pseudomonadati</taxon>
        <taxon>Pseudomonadota</taxon>
        <taxon>Alphaproteobacteria</taxon>
        <taxon>Hyphomicrobiales</taxon>
        <taxon>Rhizobiaceae</taxon>
        <taxon>Rhizobium/Agrobacterium group</taxon>
        <taxon>Rhizobium</taxon>
    </lineage>
</organism>
<sequence>MSAPQHLPGIAALADRFDDFLIDQFGVLRDGKQAYPQAPATLERLKAAGKRIVILSNSGKRSAENDRRLAGIGFQPGSWDWFLTSGEVAWRQMAERRSSHSAGRCLLISRDGDLSPLQDLPFTPTQNADEADLVLIAASEGDRFSIDHYHDLLAPAALRDVPCLCTNPDKIMLTADGPAFGAGRIAELYESLGGKVEWIGKPFPAIYQAALDFLKPADLTRVCCLGDSVEHDIAGAAGAGLKSVLVTTGILANASPEQRAELFEAHGAIPDFIIPSFIWQEG</sequence>
<proteinExistence type="predicted"/>
<dbReference type="PANTHER" id="PTHR19288">
    <property type="entry name" value="4-NITROPHENYLPHOSPHATASE-RELATED"/>
    <property type="match status" value="1"/>
</dbReference>